<dbReference type="EMBL" id="FNJI01000023">
    <property type="protein sequence ID" value="SDP51798.1"/>
    <property type="molecule type" value="Genomic_DNA"/>
</dbReference>
<evidence type="ECO:0000313" key="2">
    <source>
        <dbReference type="Proteomes" id="UP000199073"/>
    </source>
</evidence>
<proteinExistence type="predicted"/>
<protein>
    <submittedName>
        <fullName evidence="1">Predicted GTPase</fullName>
    </submittedName>
</protein>
<dbReference type="Proteomes" id="UP000199073">
    <property type="component" value="Unassembled WGS sequence"/>
</dbReference>
<accession>A0A1H0TDY1</accession>
<dbReference type="RefSeq" id="WP_092224319.1">
    <property type="nucleotide sequence ID" value="NZ_FNJI01000023.1"/>
</dbReference>
<reference evidence="1 2" key="1">
    <citation type="submission" date="2016-10" db="EMBL/GenBank/DDBJ databases">
        <authorList>
            <person name="de Groot N.N."/>
        </authorList>
    </citation>
    <scope>NUCLEOTIDE SEQUENCE [LARGE SCALE GENOMIC DNA]</scope>
    <source>
        <strain evidence="1 2">DSM 12130</strain>
    </source>
</reference>
<dbReference type="PANTHER" id="PTHR42869:SF1">
    <property type="entry name" value="SLL0572 PROTEIN"/>
    <property type="match status" value="1"/>
</dbReference>
<sequence>MIKQTIIMGAAGRDFHNFNVYFRDNPDYRVVAFTATQIPGIEGRCYPPGLAGKLYPEGIPIIAETELVSVIRGHKVELAVLSYSDISYPELMHKASVVTAEQADFMLLSARRTMLKSTIPVISVCAVRTGCGKSPTTRKIYDILTSMGKKPVVVRHPMAYGDLTRQAVQRFSSYDDLNRHRCTIEEREEYELLIDHDITVFAGVDYQKILEEAEKEADIIIWDGGNNDTPFFAPDIHIVLFDPHRAGHERFYYPGEVNMIMADIAIIAKVGTADQGQIELVRQNIARHNPGATIILADTEVTITRGDRIKNRKVLVVEDGPTLTHGGMSHGAGMVAARLYKAAEVVNPRPYAVGTIEDTYRNYPHIGPVLPAMGYSSSQIQDLERTINNTVCDLVLFATPIRLDRLLSITRPAVRVYYNYADRSDGELETMLRPLVDRLAVSSLPRPLQP</sequence>
<keyword evidence="2" id="KW-1185">Reference proteome</keyword>
<dbReference type="SUPFAM" id="SSF52540">
    <property type="entry name" value="P-loop containing nucleoside triphosphate hydrolases"/>
    <property type="match status" value="1"/>
</dbReference>
<evidence type="ECO:0000313" key="1">
    <source>
        <dbReference type="EMBL" id="SDP51798.1"/>
    </source>
</evidence>
<dbReference type="OrthoDB" id="9763469at2"/>
<dbReference type="InterPro" id="IPR053199">
    <property type="entry name" value="cDPG_synthetase-like"/>
</dbReference>
<dbReference type="InterPro" id="IPR027417">
    <property type="entry name" value="P-loop_NTPase"/>
</dbReference>
<gene>
    <name evidence="1" type="ORF">SAMN05660330_03031</name>
</gene>
<dbReference type="PANTHER" id="PTHR42869">
    <property type="entry name" value="SLL0572 PROTEIN"/>
    <property type="match status" value="1"/>
</dbReference>
<name>A0A1H0TDY1_9BACT</name>
<organism evidence="1 2">
    <name type="scientific">Desulforhopalus singaporensis</name>
    <dbReference type="NCBI Taxonomy" id="91360"/>
    <lineage>
        <taxon>Bacteria</taxon>
        <taxon>Pseudomonadati</taxon>
        <taxon>Thermodesulfobacteriota</taxon>
        <taxon>Desulfobulbia</taxon>
        <taxon>Desulfobulbales</taxon>
        <taxon>Desulfocapsaceae</taxon>
        <taxon>Desulforhopalus</taxon>
    </lineage>
</organism>
<dbReference type="STRING" id="91360.SAMN05660330_03031"/>
<dbReference type="AlphaFoldDB" id="A0A1H0TDY1"/>